<organism evidence="2 3">
    <name type="scientific">Streptomyces crystallinus</name>
    <dbReference type="NCBI Taxonomy" id="68191"/>
    <lineage>
        <taxon>Bacteria</taxon>
        <taxon>Bacillati</taxon>
        <taxon>Actinomycetota</taxon>
        <taxon>Actinomycetes</taxon>
        <taxon>Kitasatosporales</taxon>
        <taxon>Streptomycetaceae</taxon>
        <taxon>Streptomyces</taxon>
    </lineage>
</organism>
<evidence type="ECO:0000313" key="2">
    <source>
        <dbReference type="EMBL" id="GAA0617664.1"/>
    </source>
</evidence>
<dbReference type="SUPFAM" id="SSF69318">
    <property type="entry name" value="Integrin alpha N-terminal domain"/>
    <property type="match status" value="1"/>
</dbReference>
<dbReference type="InterPro" id="IPR028994">
    <property type="entry name" value="Integrin_alpha_N"/>
</dbReference>
<keyword evidence="3" id="KW-1185">Reference proteome</keyword>
<reference evidence="2 3" key="1">
    <citation type="journal article" date="2019" name="Int. J. Syst. Evol. Microbiol.">
        <title>The Global Catalogue of Microorganisms (GCM) 10K type strain sequencing project: providing services to taxonomists for standard genome sequencing and annotation.</title>
        <authorList>
            <consortium name="The Broad Institute Genomics Platform"/>
            <consortium name="The Broad Institute Genome Sequencing Center for Infectious Disease"/>
            <person name="Wu L."/>
            <person name="Ma J."/>
        </authorList>
    </citation>
    <scope>NUCLEOTIDE SEQUENCE [LARGE SCALE GENOMIC DNA]</scope>
    <source>
        <strain evidence="2 3">JCM 5067</strain>
    </source>
</reference>
<dbReference type="Pfam" id="PF13517">
    <property type="entry name" value="FG-GAP_3"/>
    <property type="match status" value="1"/>
</dbReference>
<accession>A0ABN1GRT0</accession>
<dbReference type="Proteomes" id="UP001500668">
    <property type="component" value="Unassembled WGS sequence"/>
</dbReference>
<name>A0ABN1GRT0_9ACTN</name>
<evidence type="ECO:0000256" key="1">
    <source>
        <dbReference type="ARBA" id="ARBA00022729"/>
    </source>
</evidence>
<evidence type="ECO:0000313" key="3">
    <source>
        <dbReference type="Proteomes" id="UP001500668"/>
    </source>
</evidence>
<dbReference type="EMBL" id="BAAACA010000038">
    <property type="protein sequence ID" value="GAA0617664.1"/>
    <property type="molecule type" value="Genomic_DNA"/>
</dbReference>
<proteinExistence type="predicted"/>
<keyword evidence="1" id="KW-0732">Signal</keyword>
<protein>
    <recommendedName>
        <fullName evidence="4">VCBS repeat-containing protein</fullName>
    </recommendedName>
</protein>
<comment type="caution">
    <text evidence="2">The sequence shown here is derived from an EMBL/GenBank/DDBJ whole genome shotgun (WGS) entry which is preliminary data.</text>
</comment>
<dbReference type="Gene3D" id="2.115.10.10">
    <property type="entry name" value="Tachylectin 2"/>
    <property type="match status" value="1"/>
</dbReference>
<sequence>MSGSGSVSGSVSGSRIPRRLMALAISAGLAVTAGPLVAPVAVAAPVTAAAQATRPVVRIAPGAQILSAGTTGFLSADADGTLRWTRYADGVATELGKDEDRRPTVHGTASDTVVTGDNPRYLPGSGKITLRNMATGASAVFDLAAHDYKYVGTAGDTSVATKRTGDTYEVHLLAQADGVMTDRVVTGLPAGLEDISVAAGTRGAVLLGFKHGSFDPFTNHRVVDLASAKTVESGSAHISGDYASTALSPTHVATLGILVSGGRYESDLSTARHDGSDSWSSGMPDVGHSPLVGLAGDWVLYGSARTVDKDLLDNAWKTAFKAMPLGGGTARKVLDHATSLTPAPDGSVMVMGGTVEHGEGLYRVSAGADGAPAAELVAPTGEPTKITVLTSEVPAVLDRTPWRARWRLSRLNVEVSVTVRHTASGREYVSNPQHVYTERGGAGWVDFTWDGLFHPYDGTVAAPNGAYTWRLVAKPLNGLGPDLDVNGGFTLARPAAAHDYSDNGSPDVLVRDSAGWLFREDTYHDPAESKLDAPARDLIGSGWNTYDKLVSVGNVAGAPNADLVARDKSGVLWLYLGKGDGNFTARTRIGGGWNAYNEITAGSDLTGDGLGDLLARDASGTLWLYKGTGNRQAPFAGRVKLGGGWNAYNQITAVGDIAGAKAGDLVARDKSGVLWLYLGKGDGNFTARTRIGGGWNTYRRLIGIGDADNDGKADVLAYDQQGKPYVYHGTGERQDPLAGREATALADLWSGETVS</sequence>
<dbReference type="InterPro" id="IPR013517">
    <property type="entry name" value="FG-GAP"/>
</dbReference>
<evidence type="ECO:0008006" key="4">
    <source>
        <dbReference type="Google" id="ProtNLM"/>
    </source>
</evidence>
<gene>
    <name evidence="2" type="ORF">GCM10010394_54860</name>
</gene>
<dbReference type="RefSeq" id="WP_344077836.1">
    <property type="nucleotide sequence ID" value="NZ_BAAACA010000038.1"/>
</dbReference>